<dbReference type="Proteomes" id="UP000000763">
    <property type="component" value="Chromosome 2"/>
</dbReference>
<reference evidence="3" key="1">
    <citation type="journal article" date="2005" name="Nature">
        <title>The map-based sequence of the rice genome.</title>
        <authorList>
            <consortium name="International rice genome sequencing project (IRGSP)"/>
            <person name="Matsumoto T."/>
            <person name="Wu J."/>
            <person name="Kanamori H."/>
            <person name="Katayose Y."/>
            <person name="Fujisawa M."/>
            <person name="Namiki N."/>
            <person name="Mizuno H."/>
            <person name="Yamamoto K."/>
            <person name="Antonio B.A."/>
            <person name="Baba T."/>
            <person name="Sakata K."/>
            <person name="Nagamura Y."/>
            <person name="Aoki H."/>
            <person name="Arikawa K."/>
            <person name="Arita K."/>
            <person name="Bito T."/>
            <person name="Chiden Y."/>
            <person name="Fujitsuka N."/>
            <person name="Fukunaka R."/>
            <person name="Hamada M."/>
            <person name="Harada C."/>
            <person name="Hayashi A."/>
            <person name="Hijishita S."/>
            <person name="Honda M."/>
            <person name="Hosokawa S."/>
            <person name="Ichikawa Y."/>
            <person name="Idonuma A."/>
            <person name="Iijima M."/>
            <person name="Ikeda M."/>
            <person name="Ikeno M."/>
            <person name="Ito K."/>
            <person name="Ito S."/>
            <person name="Ito T."/>
            <person name="Ito Y."/>
            <person name="Ito Y."/>
            <person name="Iwabuchi A."/>
            <person name="Kamiya K."/>
            <person name="Karasawa W."/>
            <person name="Kurita K."/>
            <person name="Katagiri S."/>
            <person name="Kikuta A."/>
            <person name="Kobayashi H."/>
            <person name="Kobayashi N."/>
            <person name="Machita K."/>
            <person name="Maehara T."/>
            <person name="Masukawa M."/>
            <person name="Mizubayashi T."/>
            <person name="Mukai Y."/>
            <person name="Nagasaki H."/>
            <person name="Nagata Y."/>
            <person name="Naito S."/>
            <person name="Nakashima M."/>
            <person name="Nakama Y."/>
            <person name="Nakamichi Y."/>
            <person name="Nakamura M."/>
            <person name="Meguro A."/>
            <person name="Negishi M."/>
            <person name="Ohta I."/>
            <person name="Ohta T."/>
            <person name="Okamoto M."/>
            <person name="Ono N."/>
            <person name="Saji S."/>
            <person name="Sakaguchi M."/>
            <person name="Sakai K."/>
            <person name="Shibata M."/>
            <person name="Shimokawa T."/>
            <person name="Song J."/>
            <person name="Takazaki Y."/>
            <person name="Terasawa K."/>
            <person name="Tsugane M."/>
            <person name="Tsuji K."/>
            <person name="Ueda S."/>
            <person name="Waki K."/>
            <person name="Yamagata H."/>
            <person name="Yamamoto M."/>
            <person name="Yamamoto S."/>
            <person name="Yamane H."/>
            <person name="Yoshiki S."/>
            <person name="Yoshihara R."/>
            <person name="Yukawa K."/>
            <person name="Zhong H."/>
            <person name="Yano M."/>
            <person name="Yuan Q."/>
            <person name="Ouyang S."/>
            <person name="Liu J."/>
            <person name="Jones K.M."/>
            <person name="Gansberger K."/>
            <person name="Moffat K."/>
            <person name="Hill J."/>
            <person name="Bera J."/>
            <person name="Fadrosh D."/>
            <person name="Jin S."/>
            <person name="Johri S."/>
            <person name="Kim M."/>
            <person name="Overton L."/>
            <person name="Reardon M."/>
            <person name="Tsitrin T."/>
            <person name="Vuong H."/>
            <person name="Weaver B."/>
            <person name="Ciecko A."/>
            <person name="Tallon L."/>
            <person name="Jackson J."/>
            <person name="Pai G."/>
            <person name="Aken S.V."/>
            <person name="Utterback T."/>
            <person name="Reidmuller S."/>
            <person name="Feldblyum T."/>
            <person name="Hsiao J."/>
            <person name="Zismann V."/>
            <person name="Iobst S."/>
            <person name="de Vazeille A.R."/>
            <person name="Buell C.R."/>
            <person name="Ying K."/>
            <person name="Li Y."/>
            <person name="Lu T."/>
            <person name="Huang Y."/>
            <person name="Zhao Q."/>
            <person name="Feng Q."/>
            <person name="Zhang L."/>
            <person name="Zhu J."/>
            <person name="Weng Q."/>
            <person name="Mu J."/>
            <person name="Lu Y."/>
            <person name="Fan D."/>
            <person name="Liu Y."/>
            <person name="Guan J."/>
            <person name="Zhang Y."/>
            <person name="Yu S."/>
            <person name="Liu X."/>
            <person name="Zhang Y."/>
            <person name="Hong G."/>
            <person name="Han B."/>
            <person name="Choisne N."/>
            <person name="Demange N."/>
            <person name="Orjeda G."/>
            <person name="Samain S."/>
            <person name="Cattolico L."/>
            <person name="Pelletier E."/>
            <person name="Couloux A."/>
            <person name="Segurens B."/>
            <person name="Wincker P."/>
            <person name="D'Hont A."/>
            <person name="Scarpelli C."/>
            <person name="Weissenbach J."/>
            <person name="Salanoubat M."/>
            <person name="Quetier F."/>
            <person name="Yu Y."/>
            <person name="Kim H.R."/>
            <person name="Rambo T."/>
            <person name="Currie J."/>
            <person name="Collura K."/>
            <person name="Luo M."/>
            <person name="Yang T."/>
            <person name="Ammiraju J.S.S."/>
            <person name="Engler F."/>
            <person name="Soderlund C."/>
            <person name="Wing R.A."/>
            <person name="Palmer L.E."/>
            <person name="de la Bastide M."/>
            <person name="Spiegel L."/>
            <person name="Nascimento L."/>
            <person name="Zutavern T."/>
            <person name="O'Shaughnessy A."/>
            <person name="Dike S."/>
            <person name="Dedhia N."/>
            <person name="Preston R."/>
            <person name="Balija V."/>
            <person name="McCombie W.R."/>
            <person name="Chow T."/>
            <person name="Chen H."/>
            <person name="Chung M."/>
            <person name="Chen C."/>
            <person name="Shaw J."/>
            <person name="Wu H."/>
            <person name="Hsiao K."/>
            <person name="Chao Y."/>
            <person name="Chu M."/>
            <person name="Cheng C."/>
            <person name="Hour A."/>
            <person name="Lee P."/>
            <person name="Lin S."/>
            <person name="Lin Y."/>
            <person name="Liou J."/>
            <person name="Liu S."/>
            <person name="Hsing Y."/>
            <person name="Raghuvanshi S."/>
            <person name="Mohanty A."/>
            <person name="Bharti A.K."/>
            <person name="Gaur A."/>
            <person name="Gupta V."/>
            <person name="Kumar D."/>
            <person name="Ravi V."/>
            <person name="Vij S."/>
            <person name="Kapur A."/>
            <person name="Khurana P."/>
            <person name="Khurana P."/>
            <person name="Khurana J.P."/>
            <person name="Tyagi A.K."/>
            <person name="Gaikwad K."/>
            <person name="Singh A."/>
            <person name="Dalal V."/>
            <person name="Srivastava S."/>
            <person name="Dixit A."/>
            <person name="Pal A.K."/>
            <person name="Ghazi I.A."/>
            <person name="Yadav M."/>
            <person name="Pandit A."/>
            <person name="Bhargava A."/>
            <person name="Sureshbabu K."/>
            <person name="Batra K."/>
            <person name="Sharma T.R."/>
            <person name="Mohapatra T."/>
            <person name="Singh N.K."/>
            <person name="Messing J."/>
            <person name="Nelson A.B."/>
            <person name="Fuks G."/>
            <person name="Kavchok S."/>
            <person name="Keizer G."/>
            <person name="Linton E."/>
            <person name="Llaca V."/>
            <person name="Song R."/>
            <person name="Tanyolac B."/>
            <person name="Young S."/>
            <person name="Ho-Il K."/>
            <person name="Hahn J.H."/>
            <person name="Sangsakoo G."/>
            <person name="Vanavichit A."/>
            <person name="de Mattos Luiz.A.T."/>
            <person name="Zimmer P.D."/>
            <person name="Malone G."/>
            <person name="Dellagostin O."/>
            <person name="de Oliveira A.C."/>
            <person name="Bevan M."/>
            <person name="Bancroft I."/>
            <person name="Minx P."/>
            <person name="Cordum H."/>
            <person name="Wilson R."/>
            <person name="Cheng Z."/>
            <person name="Jin W."/>
            <person name="Jiang J."/>
            <person name="Leong S.A."/>
            <person name="Iwama H."/>
            <person name="Gojobori T."/>
            <person name="Itoh T."/>
            <person name="Niimura Y."/>
            <person name="Fujii Y."/>
            <person name="Habara T."/>
            <person name="Sakai H."/>
            <person name="Sato Y."/>
            <person name="Wilson G."/>
            <person name="Kumar K."/>
            <person name="McCouch S."/>
            <person name="Juretic N."/>
            <person name="Hoen D."/>
            <person name="Wright S."/>
            <person name="Bruskiewich R."/>
            <person name="Bureau T."/>
            <person name="Miyao A."/>
            <person name="Hirochika H."/>
            <person name="Nishikawa T."/>
            <person name="Kadowaki K."/>
            <person name="Sugiura M."/>
            <person name="Burr B."/>
            <person name="Sasaki T."/>
        </authorList>
    </citation>
    <scope>NUCLEOTIDE SEQUENCE [LARGE SCALE GENOMIC DNA]</scope>
    <source>
        <strain evidence="3">cv. Nipponbare</strain>
    </source>
</reference>
<evidence type="ECO:0000313" key="3">
    <source>
        <dbReference type="Proteomes" id="UP000000763"/>
    </source>
</evidence>
<evidence type="ECO:0000256" key="1">
    <source>
        <dbReference type="SAM" id="MobiDB-lite"/>
    </source>
</evidence>
<evidence type="ECO:0000313" key="2">
    <source>
        <dbReference type="EMBL" id="BAD07791.1"/>
    </source>
</evidence>
<dbReference type="EMBL" id="AP004165">
    <property type="protein sequence ID" value="BAD07791.1"/>
    <property type="molecule type" value="Genomic_DNA"/>
</dbReference>
<organism evidence="2 3">
    <name type="scientific">Oryza sativa subsp. japonica</name>
    <name type="common">Rice</name>
    <dbReference type="NCBI Taxonomy" id="39947"/>
    <lineage>
        <taxon>Eukaryota</taxon>
        <taxon>Viridiplantae</taxon>
        <taxon>Streptophyta</taxon>
        <taxon>Embryophyta</taxon>
        <taxon>Tracheophyta</taxon>
        <taxon>Spermatophyta</taxon>
        <taxon>Magnoliopsida</taxon>
        <taxon>Liliopsida</taxon>
        <taxon>Poales</taxon>
        <taxon>Poaceae</taxon>
        <taxon>BOP clade</taxon>
        <taxon>Oryzoideae</taxon>
        <taxon>Oryzeae</taxon>
        <taxon>Oryzinae</taxon>
        <taxon>Oryza</taxon>
        <taxon>Oryza sativa</taxon>
    </lineage>
</organism>
<name>Q6ZFU1_ORYSJ</name>
<gene>
    <name evidence="2" type="primary">OJ1479_B12.18</name>
</gene>
<accession>Q6ZFU1</accession>
<dbReference type="AlphaFoldDB" id="Q6ZFU1"/>
<feature type="region of interest" description="Disordered" evidence="1">
    <location>
        <begin position="1"/>
        <end position="26"/>
    </location>
</feature>
<protein>
    <submittedName>
        <fullName evidence="2">Uncharacterized protein</fullName>
    </submittedName>
</protein>
<sequence>MPADAASRSGVGHCGRARASPRPEATIIRPPTRAVASAADRGLDRLGAERSDVVACGIVAASVPHADVIAHWGCGVLVLQEIVLDGGGLEEEEVKEN</sequence>
<reference evidence="3" key="2">
    <citation type="journal article" date="2008" name="Nucleic Acids Res.">
        <title>The rice annotation project database (RAP-DB): 2008 update.</title>
        <authorList>
            <consortium name="The rice annotation project (RAP)"/>
        </authorList>
    </citation>
    <scope>GENOME REANNOTATION</scope>
    <source>
        <strain evidence="3">cv. Nipponbare</strain>
    </source>
</reference>
<proteinExistence type="predicted"/>